<reference evidence="1" key="1">
    <citation type="submission" date="2023-03" db="EMBL/GenBank/DDBJ databases">
        <title>Massive genome expansion in bonnet fungi (Mycena s.s.) driven by repeated elements and novel gene families across ecological guilds.</title>
        <authorList>
            <consortium name="Lawrence Berkeley National Laboratory"/>
            <person name="Harder C.B."/>
            <person name="Miyauchi S."/>
            <person name="Viragh M."/>
            <person name="Kuo A."/>
            <person name="Thoen E."/>
            <person name="Andreopoulos B."/>
            <person name="Lu D."/>
            <person name="Skrede I."/>
            <person name="Drula E."/>
            <person name="Henrissat B."/>
            <person name="Morin E."/>
            <person name="Kohler A."/>
            <person name="Barry K."/>
            <person name="LaButti K."/>
            <person name="Morin E."/>
            <person name="Salamov A."/>
            <person name="Lipzen A."/>
            <person name="Mereny Z."/>
            <person name="Hegedus B."/>
            <person name="Baldrian P."/>
            <person name="Stursova M."/>
            <person name="Weitz H."/>
            <person name="Taylor A."/>
            <person name="Grigoriev I.V."/>
            <person name="Nagy L.G."/>
            <person name="Martin F."/>
            <person name="Kauserud H."/>
        </authorList>
    </citation>
    <scope>NUCLEOTIDE SEQUENCE</scope>
    <source>
        <strain evidence="1">CBHHK200</strain>
    </source>
</reference>
<dbReference type="EMBL" id="JARJCM010000814">
    <property type="protein sequence ID" value="KAJ7015864.1"/>
    <property type="molecule type" value="Genomic_DNA"/>
</dbReference>
<evidence type="ECO:0000313" key="2">
    <source>
        <dbReference type="Proteomes" id="UP001218188"/>
    </source>
</evidence>
<comment type="caution">
    <text evidence="1">The sequence shown here is derived from an EMBL/GenBank/DDBJ whole genome shotgun (WGS) entry which is preliminary data.</text>
</comment>
<dbReference type="Proteomes" id="UP001218188">
    <property type="component" value="Unassembled WGS sequence"/>
</dbReference>
<name>A0AAD6WP90_9AGAR</name>
<evidence type="ECO:0000313" key="1">
    <source>
        <dbReference type="EMBL" id="KAJ7015864.1"/>
    </source>
</evidence>
<accession>A0AAD6WP90</accession>
<protein>
    <submittedName>
        <fullName evidence="1">Uncharacterized protein</fullName>
    </submittedName>
</protein>
<keyword evidence="2" id="KW-1185">Reference proteome</keyword>
<sequence>MVGPAFPVELERDIFETAALSHPSTMAALVRVSRRVFIWITPLLYRVAILDMIPPHPGMLPALLRAANRTPLPTVFPYVRHFLAGSGQLLDKERDVRDLLQLCTGVVDLAAPYALRPTMLPILGALRLQRLSISLFSLFGQDYDGGRSRIDFSPSLFASIPAYRLSAWFPALTHLCFLHSTPLELVRYLLVACSDLQVLVVRLINADVASKWAQDLVADKRLVAAQIASWSAEWPNLWSHVEDFVTRRHRGAVIPDSCWLELEEASSRWE</sequence>
<dbReference type="AlphaFoldDB" id="A0AAD6WP90"/>
<organism evidence="1 2">
    <name type="scientific">Mycena alexandri</name>
    <dbReference type="NCBI Taxonomy" id="1745969"/>
    <lineage>
        <taxon>Eukaryota</taxon>
        <taxon>Fungi</taxon>
        <taxon>Dikarya</taxon>
        <taxon>Basidiomycota</taxon>
        <taxon>Agaricomycotina</taxon>
        <taxon>Agaricomycetes</taxon>
        <taxon>Agaricomycetidae</taxon>
        <taxon>Agaricales</taxon>
        <taxon>Marasmiineae</taxon>
        <taxon>Mycenaceae</taxon>
        <taxon>Mycena</taxon>
    </lineage>
</organism>
<proteinExistence type="predicted"/>
<gene>
    <name evidence="1" type="ORF">C8F04DRAFT_1170911</name>
</gene>